<dbReference type="AlphaFoldDB" id="A0A7G2C8H5"/>
<dbReference type="VEuPathDB" id="TriTrypDB:ADEAN_000285900"/>
<protein>
    <submittedName>
        <fullName evidence="2">Uncharacterized protein</fullName>
    </submittedName>
</protein>
<dbReference type="EMBL" id="LR877149">
    <property type="protein sequence ID" value="CAD2215404.1"/>
    <property type="molecule type" value="Genomic_DNA"/>
</dbReference>
<keyword evidence="1" id="KW-0175">Coiled coil</keyword>
<accession>A0A7G2C8H5</accession>
<keyword evidence="3" id="KW-1185">Reference proteome</keyword>
<evidence type="ECO:0000256" key="1">
    <source>
        <dbReference type="SAM" id="Coils"/>
    </source>
</evidence>
<gene>
    <name evidence="2" type="ORF">ADEAN_000285900</name>
</gene>
<sequence length="104" mass="12055">MVVLPTKPKKTLLAAPRQLRRKRGANLSRKEVFQLHRKAWEEKQKKLDEAKQEEKRAKVEKIQKVQNKKAKKVFDRVKFAAIQGGLEDAIRELGRDCHSSLALL</sequence>
<reference evidence="2 3" key="1">
    <citation type="submission" date="2020-08" db="EMBL/GenBank/DDBJ databases">
        <authorList>
            <person name="Newling K."/>
            <person name="Davey J."/>
            <person name="Forrester S."/>
        </authorList>
    </citation>
    <scope>NUCLEOTIDE SEQUENCE [LARGE SCALE GENOMIC DNA]</scope>
    <source>
        <strain evidence="3">Crithidia deanei Carvalho (ATCC PRA-265)</strain>
    </source>
</reference>
<feature type="coiled-coil region" evidence="1">
    <location>
        <begin position="37"/>
        <end position="67"/>
    </location>
</feature>
<evidence type="ECO:0000313" key="3">
    <source>
        <dbReference type="Proteomes" id="UP000515908"/>
    </source>
</evidence>
<evidence type="ECO:0000313" key="2">
    <source>
        <dbReference type="EMBL" id="CAD2215404.1"/>
    </source>
</evidence>
<proteinExistence type="predicted"/>
<organism evidence="2 3">
    <name type="scientific">Angomonas deanei</name>
    <dbReference type="NCBI Taxonomy" id="59799"/>
    <lineage>
        <taxon>Eukaryota</taxon>
        <taxon>Discoba</taxon>
        <taxon>Euglenozoa</taxon>
        <taxon>Kinetoplastea</taxon>
        <taxon>Metakinetoplastina</taxon>
        <taxon>Trypanosomatida</taxon>
        <taxon>Trypanosomatidae</taxon>
        <taxon>Strigomonadinae</taxon>
        <taxon>Angomonas</taxon>
    </lineage>
</organism>
<dbReference type="Proteomes" id="UP000515908">
    <property type="component" value="Chromosome 05"/>
</dbReference>
<name>A0A7G2C8H5_9TRYP</name>